<dbReference type="Proteomes" id="UP000782880">
    <property type="component" value="Unassembled WGS sequence"/>
</dbReference>
<proteinExistence type="predicted"/>
<keyword evidence="1" id="KW-0472">Membrane</keyword>
<dbReference type="EMBL" id="DYVE01000248">
    <property type="protein sequence ID" value="HJG28877.1"/>
    <property type="molecule type" value="Genomic_DNA"/>
</dbReference>
<comment type="caution">
    <text evidence="2">The sequence shown here is derived from an EMBL/GenBank/DDBJ whole genome shotgun (WGS) entry which is preliminary data.</text>
</comment>
<protein>
    <submittedName>
        <fullName evidence="2">Uncharacterized protein</fullName>
    </submittedName>
</protein>
<keyword evidence="1" id="KW-0812">Transmembrane</keyword>
<reference evidence="2" key="1">
    <citation type="journal article" date="2021" name="PeerJ">
        <title>Extensive microbial diversity within the chicken gut microbiome revealed by metagenomics and culture.</title>
        <authorList>
            <person name="Gilroy R."/>
            <person name="Ravi A."/>
            <person name="Getino M."/>
            <person name="Pursley I."/>
            <person name="Horton D.L."/>
            <person name="Alikhan N.F."/>
            <person name="Baker D."/>
            <person name="Gharbi K."/>
            <person name="Hall N."/>
            <person name="Watson M."/>
            <person name="Adriaenssens E.M."/>
            <person name="Foster-Nyarko E."/>
            <person name="Jarju S."/>
            <person name="Secka A."/>
            <person name="Antonio M."/>
            <person name="Oren A."/>
            <person name="Chaudhuri R.R."/>
            <person name="La Ragione R."/>
            <person name="Hildebrand F."/>
            <person name="Pallen M.J."/>
        </authorList>
    </citation>
    <scope>NUCLEOTIDE SEQUENCE</scope>
    <source>
        <strain evidence="2">ChiBcec21-2208</strain>
    </source>
</reference>
<keyword evidence="1" id="KW-1133">Transmembrane helix</keyword>
<reference evidence="2" key="2">
    <citation type="submission" date="2021-09" db="EMBL/GenBank/DDBJ databases">
        <authorList>
            <person name="Gilroy R."/>
        </authorList>
    </citation>
    <scope>NUCLEOTIDE SEQUENCE</scope>
    <source>
        <strain evidence="2">ChiBcec21-2208</strain>
    </source>
</reference>
<feature type="transmembrane region" description="Helical" evidence="1">
    <location>
        <begin position="49"/>
        <end position="69"/>
    </location>
</feature>
<evidence type="ECO:0000313" key="3">
    <source>
        <dbReference type="Proteomes" id="UP000782880"/>
    </source>
</evidence>
<sequence length="86" mass="9467">MELLIEILGGTLLALLQEIWPPILAILNGGLILCFSFLTWLFFSEGETARAVISLLAAVLFLATGITGFKTGLYTRKGRTNRRGKR</sequence>
<evidence type="ECO:0000313" key="2">
    <source>
        <dbReference type="EMBL" id="HJG28877.1"/>
    </source>
</evidence>
<feature type="transmembrane region" description="Helical" evidence="1">
    <location>
        <begin position="23"/>
        <end position="43"/>
    </location>
</feature>
<dbReference type="AlphaFoldDB" id="A0A921IL93"/>
<evidence type="ECO:0000256" key="1">
    <source>
        <dbReference type="SAM" id="Phobius"/>
    </source>
</evidence>
<organism evidence="2 3">
    <name type="scientific">Subdoligranulum variabile</name>
    <dbReference type="NCBI Taxonomy" id="214851"/>
    <lineage>
        <taxon>Bacteria</taxon>
        <taxon>Bacillati</taxon>
        <taxon>Bacillota</taxon>
        <taxon>Clostridia</taxon>
        <taxon>Eubacteriales</taxon>
        <taxon>Oscillospiraceae</taxon>
        <taxon>Subdoligranulum</taxon>
    </lineage>
</organism>
<name>A0A921IL93_9FIRM</name>
<gene>
    <name evidence="2" type="ORF">K8V20_09595</name>
</gene>
<accession>A0A921IL93</accession>